<gene>
    <name evidence="9" type="ORF">NKE59_05870</name>
</gene>
<evidence type="ECO:0000256" key="7">
    <source>
        <dbReference type="ARBA" id="ARBA00048348"/>
    </source>
</evidence>
<feature type="binding site" evidence="8">
    <location>
        <position position="106"/>
    </location>
    <ligand>
        <name>Zn(2+)</name>
        <dbReference type="ChEBI" id="CHEBI:29105"/>
    </ligand>
</feature>
<dbReference type="PROSITE" id="PS00704">
    <property type="entry name" value="PROK_CO2_ANHYDRASE_1"/>
    <property type="match status" value="1"/>
</dbReference>
<evidence type="ECO:0000256" key="4">
    <source>
        <dbReference type="ARBA" id="ARBA00022833"/>
    </source>
</evidence>
<evidence type="ECO:0000256" key="3">
    <source>
        <dbReference type="ARBA" id="ARBA00022723"/>
    </source>
</evidence>
<dbReference type="InterPro" id="IPR015892">
    <property type="entry name" value="Carbonic_anhydrase_CS"/>
</dbReference>
<dbReference type="Gene3D" id="3.40.1050.10">
    <property type="entry name" value="Carbonic anhydrase"/>
    <property type="match status" value="1"/>
</dbReference>
<dbReference type="GO" id="GO:0008270">
    <property type="term" value="F:zinc ion binding"/>
    <property type="evidence" value="ECO:0007669"/>
    <property type="project" value="InterPro"/>
</dbReference>
<dbReference type="InterPro" id="IPR036874">
    <property type="entry name" value="Carbonic_anhydrase_sf"/>
</dbReference>
<keyword evidence="3 8" id="KW-0479">Metal-binding</keyword>
<organism evidence="9">
    <name type="scientific">Polynucleobacter sp. UK-FUSCHL-C3</name>
    <dbReference type="NCBI Taxonomy" id="2955208"/>
    <lineage>
        <taxon>Bacteria</taxon>
        <taxon>Pseudomonadati</taxon>
        <taxon>Pseudomonadota</taxon>
        <taxon>Betaproteobacteria</taxon>
        <taxon>Burkholderiales</taxon>
        <taxon>Burkholderiaceae</taxon>
        <taxon>Polynucleobacter</taxon>
    </lineage>
</organism>
<feature type="binding site" evidence="8">
    <location>
        <position position="104"/>
    </location>
    <ligand>
        <name>Zn(2+)</name>
        <dbReference type="ChEBI" id="CHEBI:29105"/>
    </ligand>
</feature>
<dbReference type="CDD" id="cd03378">
    <property type="entry name" value="beta_CA_cladeC"/>
    <property type="match status" value="1"/>
</dbReference>
<evidence type="ECO:0000256" key="5">
    <source>
        <dbReference type="ARBA" id="ARBA00023239"/>
    </source>
</evidence>
<feature type="binding site" evidence="8">
    <location>
        <position position="157"/>
    </location>
    <ligand>
        <name>Zn(2+)</name>
        <dbReference type="ChEBI" id="CHEBI:29105"/>
    </ligand>
</feature>
<protein>
    <recommendedName>
        <fullName evidence="2">carbonic anhydrase</fullName>
        <ecNumber evidence="2">4.2.1.1</ecNumber>
    </recommendedName>
</protein>
<dbReference type="GO" id="GO:0004089">
    <property type="term" value="F:carbonate dehydratase activity"/>
    <property type="evidence" value="ECO:0007669"/>
    <property type="project" value="UniProtKB-EC"/>
</dbReference>
<dbReference type="EC" id="4.2.1.1" evidence="2"/>
<dbReference type="RefSeq" id="WP_353438040.1">
    <property type="nucleotide sequence ID" value="NZ_CP099959.1"/>
</dbReference>
<dbReference type="PANTHER" id="PTHR11002:SF79">
    <property type="entry name" value="CARBONIC ANHYDRASE 2"/>
    <property type="match status" value="1"/>
</dbReference>
<dbReference type="SUPFAM" id="SSF53056">
    <property type="entry name" value="beta-carbonic anhydrase, cab"/>
    <property type="match status" value="1"/>
</dbReference>
<comment type="cofactor">
    <cofactor evidence="8">
        <name>Zn(2+)</name>
        <dbReference type="ChEBI" id="CHEBI:29105"/>
    </cofactor>
    <text evidence="8">Binds 1 zinc ion per subunit.</text>
</comment>
<evidence type="ECO:0000313" key="9">
    <source>
        <dbReference type="EMBL" id="XCC57030.1"/>
    </source>
</evidence>
<accession>A0AAU8A0S4</accession>
<evidence type="ECO:0000256" key="8">
    <source>
        <dbReference type="PIRSR" id="PIRSR601765-1"/>
    </source>
</evidence>
<dbReference type="PANTHER" id="PTHR11002">
    <property type="entry name" value="CARBONIC ANHYDRASE"/>
    <property type="match status" value="1"/>
</dbReference>
<keyword evidence="4 8" id="KW-0862">Zinc</keyword>
<dbReference type="Pfam" id="PF00484">
    <property type="entry name" value="Pro_CA"/>
    <property type="match status" value="1"/>
</dbReference>
<keyword evidence="5" id="KW-0456">Lyase</keyword>
<name>A0AAU8A0S4_9BURK</name>
<comment type="catalytic activity">
    <reaction evidence="7">
        <text>hydrogencarbonate + H(+) = CO2 + H2O</text>
        <dbReference type="Rhea" id="RHEA:10748"/>
        <dbReference type="ChEBI" id="CHEBI:15377"/>
        <dbReference type="ChEBI" id="CHEBI:15378"/>
        <dbReference type="ChEBI" id="CHEBI:16526"/>
        <dbReference type="ChEBI" id="CHEBI:17544"/>
        <dbReference type="EC" id="4.2.1.1"/>
    </reaction>
</comment>
<evidence type="ECO:0000256" key="6">
    <source>
        <dbReference type="ARBA" id="ARBA00024993"/>
    </source>
</evidence>
<evidence type="ECO:0000256" key="2">
    <source>
        <dbReference type="ARBA" id="ARBA00012925"/>
    </source>
</evidence>
<dbReference type="GO" id="GO:0015976">
    <property type="term" value="P:carbon utilization"/>
    <property type="evidence" value="ECO:0007669"/>
    <property type="project" value="InterPro"/>
</dbReference>
<dbReference type="AlphaFoldDB" id="A0AAU8A0S4"/>
<comment type="function">
    <text evidence="6">Catalyzes the reversible hydration of carbon dioxide to form bicarbonate.</text>
</comment>
<dbReference type="EMBL" id="CP099959">
    <property type="protein sequence ID" value="XCC57030.1"/>
    <property type="molecule type" value="Genomic_DNA"/>
</dbReference>
<dbReference type="InterPro" id="IPR001765">
    <property type="entry name" value="Carbonic_anhydrase"/>
</dbReference>
<dbReference type="FunFam" id="3.40.1050.10:FF:000006">
    <property type="entry name" value="Carbonic anhydrase"/>
    <property type="match status" value="1"/>
</dbReference>
<dbReference type="SMART" id="SM00947">
    <property type="entry name" value="Pro_CA"/>
    <property type="match status" value="1"/>
</dbReference>
<proteinExistence type="inferred from homology"/>
<reference evidence="9" key="1">
    <citation type="submission" date="2022-06" db="EMBL/GenBank/DDBJ databases">
        <title>New Polynucleobacter species.</title>
        <authorList>
            <person name="Hahn M.W."/>
        </authorList>
    </citation>
    <scope>NUCLEOTIDE SEQUENCE</scope>
    <source>
        <strain evidence="9">UK-FUSCHL-C3</strain>
    </source>
</reference>
<feature type="binding site" evidence="8">
    <location>
        <position position="160"/>
    </location>
    <ligand>
        <name>Zn(2+)</name>
        <dbReference type="ChEBI" id="CHEBI:29105"/>
    </ligand>
</feature>
<comment type="similarity">
    <text evidence="1">Belongs to the beta-class carbonic anhydrase family.</text>
</comment>
<sequence length="252" mass="26716">MCILCIDKKINSVSQLPNNSLRRTLLKSVGLLSVGGFISSAGTVIAQSANPPKSENILNPEQALTRLMAGNATYIKSKTLQINVDETRGALARGQNPYACILSCADSRISPELAFNEERGDLFVARVAGNFVNTDILASLEYGTAVLGAPLIMVLGHTSCGAIDASIKAYTQNASFPGHIQALTTALAPAVREASKKAKGKDLLNAATVENVRLNVEKLKESNPILSERVKKGNLKIVGAIYDLPSGRVSLI</sequence>
<evidence type="ECO:0000256" key="1">
    <source>
        <dbReference type="ARBA" id="ARBA00006217"/>
    </source>
</evidence>